<evidence type="ECO:0000256" key="3">
    <source>
        <dbReference type="ARBA" id="ARBA00023125"/>
    </source>
</evidence>
<dbReference type="GO" id="GO:0006310">
    <property type="term" value="P:DNA recombination"/>
    <property type="evidence" value="ECO:0007669"/>
    <property type="project" value="UniProtKB-KW"/>
</dbReference>
<organism evidence="8 9">
    <name type="scientific">Candidatus Uhrbacteria bacterium RIFCSPLOWO2_02_FULL_48_18</name>
    <dbReference type="NCBI Taxonomy" id="1802408"/>
    <lineage>
        <taxon>Bacteria</taxon>
        <taxon>Candidatus Uhriibacteriota</taxon>
    </lineage>
</organism>
<keyword evidence="3 5" id="KW-0238">DNA-binding</keyword>
<proteinExistence type="inferred from homology"/>
<evidence type="ECO:0000256" key="5">
    <source>
        <dbReference type="PROSITE-ProRule" id="PRU01248"/>
    </source>
</evidence>
<comment type="caution">
    <text evidence="8">The sequence shown here is derived from an EMBL/GenBank/DDBJ whole genome shotgun (WGS) entry which is preliminary data.</text>
</comment>
<dbReference type="PROSITE" id="PS51898">
    <property type="entry name" value="TYR_RECOMBINASE"/>
    <property type="match status" value="1"/>
</dbReference>
<sequence length="362" mass="41813">MAASKFRGSWCADFRFNRKRYRLKSPDDSKRGAEAYERFLLQKLLKGESLEEQTKKKENLFKDFSQEWYKTYVMVNSKYSYQLSIRNTLDIHLIPFFGKMNLKEITSKSIEQFKRKQLTLGLNPKTINNHLGALSKMLHSAIEWGELDTIPVMKPLKGLSKETRTLSDEECIRLLSDHTAPIWRLMVFVGLNTGMRLGELSGLCWENIDFDQHTINVKQSIVRGRITSPKNHKTRTIAMTKRLDDALYAIRRPSGWVFDQLDNDLNVAKRAADGLARMCKRVGIPRIGWHVLRHTFATQLAMRKVPLYYIQKLLGHSSITMTERYSHFSSDVLHEAVSVLELPTGNYGNHLGTQTKREFISG</sequence>
<dbReference type="Gene3D" id="1.10.150.130">
    <property type="match status" value="1"/>
</dbReference>
<evidence type="ECO:0000259" key="6">
    <source>
        <dbReference type="PROSITE" id="PS51898"/>
    </source>
</evidence>
<feature type="domain" description="Tyr recombinase" evidence="6">
    <location>
        <begin position="161"/>
        <end position="338"/>
    </location>
</feature>
<gene>
    <name evidence="8" type="ORF">A3I41_00750</name>
</gene>
<dbReference type="SUPFAM" id="SSF56349">
    <property type="entry name" value="DNA breaking-rejoining enzymes"/>
    <property type="match status" value="1"/>
</dbReference>
<dbReference type="InterPro" id="IPR010998">
    <property type="entry name" value="Integrase_recombinase_N"/>
</dbReference>
<dbReference type="InterPro" id="IPR050090">
    <property type="entry name" value="Tyrosine_recombinase_XerCD"/>
</dbReference>
<dbReference type="Proteomes" id="UP000176593">
    <property type="component" value="Unassembled WGS sequence"/>
</dbReference>
<evidence type="ECO:0000256" key="1">
    <source>
        <dbReference type="ARBA" id="ARBA00008857"/>
    </source>
</evidence>
<evidence type="ECO:0000313" key="9">
    <source>
        <dbReference type="Proteomes" id="UP000176593"/>
    </source>
</evidence>
<dbReference type="EMBL" id="MGEQ01000001">
    <property type="protein sequence ID" value="OGL88239.1"/>
    <property type="molecule type" value="Genomic_DNA"/>
</dbReference>
<feature type="domain" description="Core-binding (CB)" evidence="7">
    <location>
        <begin position="59"/>
        <end position="142"/>
    </location>
</feature>
<dbReference type="PANTHER" id="PTHR30349">
    <property type="entry name" value="PHAGE INTEGRASE-RELATED"/>
    <property type="match status" value="1"/>
</dbReference>
<dbReference type="InterPro" id="IPR011010">
    <property type="entry name" value="DNA_brk_join_enz"/>
</dbReference>
<keyword evidence="2" id="KW-0229">DNA integration</keyword>
<evidence type="ECO:0000259" key="7">
    <source>
        <dbReference type="PROSITE" id="PS51900"/>
    </source>
</evidence>
<evidence type="ECO:0000256" key="2">
    <source>
        <dbReference type="ARBA" id="ARBA00022908"/>
    </source>
</evidence>
<evidence type="ECO:0000313" key="8">
    <source>
        <dbReference type="EMBL" id="OGL88239.1"/>
    </source>
</evidence>
<dbReference type="PANTHER" id="PTHR30349:SF64">
    <property type="entry name" value="PROPHAGE INTEGRASE INTD-RELATED"/>
    <property type="match status" value="1"/>
</dbReference>
<dbReference type="Pfam" id="PF14659">
    <property type="entry name" value="Phage_int_SAM_3"/>
    <property type="match status" value="1"/>
</dbReference>
<name>A0A1F7VCK5_9BACT</name>
<accession>A0A1F7VCK5</accession>
<protein>
    <recommendedName>
        <fullName evidence="10">Tyr recombinase domain-containing protein</fullName>
    </recommendedName>
</protein>
<dbReference type="AlphaFoldDB" id="A0A1F7VCK5"/>
<dbReference type="InterPro" id="IPR004107">
    <property type="entry name" value="Integrase_SAM-like_N"/>
</dbReference>
<dbReference type="InterPro" id="IPR013762">
    <property type="entry name" value="Integrase-like_cat_sf"/>
</dbReference>
<keyword evidence="4" id="KW-0233">DNA recombination</keyword>
<evidence type="ECO:0000256" key="4">
    <source>
        <dbReference type="ARBA" id="ARBA00023172"/>
    </source>
</evidence>
<dbReference type="Pfam" id="PF00589">
    <property type="entry name" value="Phage_integrase"/>
    <property type="match status" value="1"/>
</dbReference>
<dbReference type="Gene3D" id="1.10.443.10">
    <property type="entry name" value="Intergrase catalytic core"/>
    <property type="match status" value="1"/>
</dbReference>
<dbReference type="PROSITE" id="PS51900">
    <property type="entry name" value="CB"/>
    <property type="match status" value="1"/>
</dbReference>
<reference evidence="8 9" key="1">
    <citation type="journal article" date="2016" name="Nat. Commun.">
        <title>Thousands of microbial genomes shed light on interconnected biogeochemical processes in an aquifer system.</title>
        <authorList>
            <person name="Anantharaman K."/>
            <person name="Brown C.T."/>
            <person name="Hug L.A."/>
            <person name="Sharon I."/>
            <person name="Castelle C.J."/>
            <person name="Probst A.J."/>
            <person name="Thomas B.C."/>
            <person name="Singh A."/>
            <person name="Wilkins M.J."/>
            <person name="Karaoz U."/>
            <person name="Brodie E.L."/>
            <person name="Williams K.H."/>
            <person name="Hubbard S.S."/>
            <person name="Banfield J.F."/>
        </authorList>
    </citation>
    <scope>NUCLEOTIDE SEQUENCE [LARGE SCALE GENOMIC DNA]</scope>
</reference>
<dbReference type="InterPro" id="IPR002104">
    <property type="entry name" value="Integrase_catalytic"/>
</dbReference>
<dbReference type="CDD" id="cd01189">
    <property type="entry name" value="INT_ICEBs1_C_like"/>
    <property type="match status" value="1"/>
</dbReference>
<dbReference type="InterPro" id="IPR044068">
    <property type="entry name" value="CB"/>
</dbReference>
<dbReference type="GO" id="GO:0003677">
    <property type="term" value="F:DNA binding"/>
    <property type="evidence" value="ECO:0007669"/>
    <property type="project" value="UniProtKB-UniRule"/>
</dbReference>
<comment type="similarity">
    <text evidence="1">Belongs to the 'phage' integrase family.</text>
</comment>
<evidence type="ECO:0008006" key="10">
    <source>
        <dbReference type="Google" id="ProtNLM"/>
    </source>
</evidence>
<dbReference type="GO" id="GO:0015074">
    <property type="term" value="P:DNA integration"/>
    <property type="evidence" value="ECO:0007669"/>
    <property type="project" value="UniProtKB-KW"/>
</dbReference>